<keyword evidence="8" id="KW-0862">Zinc</keyword>
<sequence length="563" mass="64438">MLVTHCIGLYTDMPPRCYANRTPEIREEERHGEAPPSSPPPPPPQSLSSHEQMLAGMNQFFPLFTGHDVELGRKAKPEAVYERFRKMGPKDFSGTIDPMVAENWIKSIEVIFRFMALEDADMVRCATYLLKDDALLWWEGASLSIDPNTLTWEAFKEVFYSKYFTEDIRSKLTREFMTLRQGDHSVAEFVREFDRGCHFVPLIANNPKEKLRHFIDGLRPILRRDVRVADPKEFAEAVTRALRAEQDQRDIEVDRQGKRSYLVPHQQPQRQNKRKFIEPSKVKGQQPQMRVTPKPNDYPVCPKCQRKHPGPCLVGSGKCFKCGATRHMIRDCPQNKQPIPGRVFVMQAGEADPDTTLITGRILIAGVATKALLDVSYSVIVPSGEELLATCMVRDLGLELQGHTVAIPSEFVIPLDKYVKAIYHTRVSIGMRFRMLFETEESSVRRYMGTAIRISDLDPIRWPNSYWHFVKVGWDESTSGERYELLVTAISLLSPICLGGRDDLMWLRDGDRAIQSLNFHGFCNQTFTECYFKSWKCDDHLIGPPQVMTGRPRQADWLAAKSL</sequence>
<keyword evidence="5" id="KW-0804">Transcription</keyword>
<evidence type="ECO:0000256" key="7">
    <source>
        <dbReference type="ARBA" id="ARBA00023294"/>
    </source>
</evidence>
<comment type="caution">
    <text evidence="11">The sequence shown here is derived from an EMBL/GenBank/DDBJ whole genome shotgun (WGS) entry which is preliminary data.</text>
</comment>
<dbReference type="InterPro" id="IPR005162">
    <property type="entry name" value="Retrotrans_gag_dom"/>
</dbReference>
<dbReference type="GO" id="GO:0005634">
    <property type="term" value="C:nucleus"/>
    <property type="evidence" value="ECO:0007669"/>
    <property type="project" value="UniProtKB-SubCell"/>
</dbReference>
<feature type="compositionally biased region" description="Pro residues" evidence="9">
    <location>
        <begin position="36"/>
        <end position="45"/>
    </location>
</feature>
<evidence type="ECO:0000256" key="2">
    <source>
        <dbReference type="ARBA" id="ARBA00007853"/>
    </source>
</evidence>
<keyword evidence="12" id="KW-1185">Reference proteome</keyword>
<feature type="region of interest" description="Disordered" evidence="9">
    <location>
        <begin position="253"/>
        <end position="293"/>
    </location>
</feature>
<dbReference type="Pfam" id="PF03732">
    <property type="entry name" value="Retrotrans_gag"/>
    <property type="match status" value="1"/>
</dbReference>
<dbReference type="GO" id="GO:0009734">
    <property type="term" value="P:auxin-activated signaling pathway"/>
    <property type="evidence" value="ECO:0007669"/>
    <property type="project" value="UniProtKB-KW"/>
</dbReference>
<dbReference type="PANTHER" id="PTHR31384:SF150">
    <property type="entry name" value="AUXIN RESPONSE FACTOR 6"/>
    <property type="match status" value="1"/>
</dbReference>
<keyword evidence="8" id="KW-0863">Zinc-finger</keyword>
<accession>A0A8J5F5S9</accession>
<reference evidence="11 12" key="1">
    <citation type="submission" date="2020-08" db="EMBL/GenBank/DDBJ databases">
        <title>Plant Genome Project.</title>
        <authorList>
            <person name="Zhang R.-G."/>
        </authorList>
    </citation>
    <scope>NUCLEOTIDE SEQUENCE [LARGE SCALE GENOMIC DNA]</scope>
    <source>
        <tissue evidence="11">Rhizome</tissue>
    </source>
</reference>
<name>A0A8J5F5S9_ZINOF</name>
<evidence type="ECO:0000256" key="1">
    <source>
        <dbReference type="ARBA" id="ARBA00004123"/>
    </source>
</evidence>
<evidence type="ECO:0000313" key="11">
    <source>
        <dbReference type="EMBL" id="KAG6479282.1"/>
    </source>
</evidence>
<evidence type="ECO:0000256" key="6">
    <source>
        <dbReference type="ARBA" id="ARBA00023242"/>
    </source>
</evidence>
<dbReference type="GO" id="GO:0008270">
    <property type="term" value="F:zinc ion binding"/>
    <property type="evidence" value="ECO:0007669"/>
    <property type="project" value="UniProtKB-KW"/>
</dbReference>
<dbReference type="AlphaFoldDB" id="A0A8J5F5S9"/>
<protein>
    <recommendedName>
        <fullName evidence="10">CCHC-type domain-containing protein</fullName>
    </recommendedName>
</protein>
<proteinExistence type="inferred from homology"/>
<evidence type="ECO:0000256" key="4">
    <source>
        <dbReference type="ARBA" id="ARBA00023125"/>
    </source>
</evidence>
<evidence type="ECO:0000256" key="5">
    <source>
        <dbReference type="ARBA" id="ARBA00023163"/>
    </source>
</evidence>
<keyword evidence="7" id="KW-0927">Auxin signaling pathway</keyword>
<dbReference type="EMBL" id="JACMSC010000017">
    <property type="protein sequence ID" value="KAG6479282.1"/>
    <property type="molecule type" value="Genomic_DNA"/>
</dbReference>
<evidence type="ECO:0000313" key="12">
    <source>
        <dbReference type="Proteomes" id="UP000734854"/>
    </source>
</evidence>
<dbReference type="PROSITE" id="PS50158">
    <property type="entry name" value="ZF_CCHC"/>
    <property type="match status" value="1"/>
</dbReference>
<dbReference type="FunFam" id="2.30.30.1040:FF:000001">
    <property type="entry name" value="Auxin response factor"/>
    <property type="match status" value="1"/>
</dbReference>
<dbReference type="Gene3D" id="4.10.60.10">
    <property type="entry name" value="Zinc finger, CCHC-type"/>
    <property type="match status" value="1"/>
</dbReference>
<organism evidence="11 12">
    <name type="scientific">Zingiber officinale</name>
    <name type="common">Ginger</name>
    <name type="synonym">Amomum zingiber</name>
    <dbReference type="NCBI Taxonomy" id="94328"/>
    <lineage>
        <taxon>Eukaryota</taxon>
        <taxon>Viridiplantae</taxon>
        <taxon>Streptophyta</taxon>
        <taxon>Embryophyta</taxon>
        <taxon>Tracheophyta</taxon>
        <taxon>Spermatophyta</taxon>
        <taxon>Magnoliopsida</taxon>
        <taxon>Liliopsida</taxon>
        <taxon>Zingiberales</taxon>
        <taxon>Zingiberaceae</taxon>
        <taxon>Zingiber</taxon>
    </lineage>
</organism>
<keyword evidence="4" id="KW-0238">DNA-binding</keyword>
<dbReference type="GO" id="GO:0003677">
    <property type="term" value="F:DNA binding"/>
    <property type="evidence" value="ECO:0007669"/>
    <property type="project" value="UniProtKB-KW"/>
</dbReference>
<dbReference type="PANTHER" id="PTHR31384">
    <property type="entry name" value="AUXIN RESPONSE FACTOR 4-RELATED"/>
    <property type="match status" value="1"/>
</dbReference>
<dbReference type="InterPro" id="IPR001878">
    <property type="entry name" value="Znf_CCHC"/>
</dbReference>
<dbReference type="Proteomes" id="UP000734854">
    <property type="component" value="Unassembled WGS sequence"/>
</dbReference>
<evidence type="ECO:0000256" key="3">
    <source>
        <dbReference type="ARBA" id="ARBA00023015"/>
    </source>
</evidence>
<dbReference type="Gene3D" id="2.30.30.1040">
    <property type="match status" value="1"/>
</dbReference>
<keyword evidence="8" id="KW-0479">Metal-binding</keyword>
<evidence type="ECO:0000256" key="8">
    <source>
        <dbReference type="PROSITE-ProRule" id="PRU00047"/>
    </source>
</evidence>
<keyword evidence="3" id="KW-0805">Transcription regulation</keyword>
<gene>
    <name evidence="11" type="ORF">ZIOFF_062745</name>
</gene>
<comment type="subcellular location">
    <subcellularLocation>
        <location evidence="1">Nucleus</location>
    </subcellularLocation>
</comment>
<dbReference type="SMART" id="SM00343">
    <property type="entry name" value="ZnF_C2HC"/>
    <property type="match status" value="1"/>
</dbReference>
<comment type="similarity">
    <text evidence="2">Belongs to the ARF family.</text>
</comment>
<dbReference type="InterPro" id="IPR044835">
    <property type="entry name" value="ARF_plant"/>
</dbReference>
<dbReference type="InterPro" id="IPR010525">
    <property type="entry name" value="ARF_dom"/>
</dbReference>
<keyword evidence="6" id="KW-0539">Nucleus</keyword>
<feature type="domain" description="CCHC-type" evidence="10">
    <location>
        <begin position="318"/>
        <end position="334"/>
    </location>
</feature>
<dbReference type="GO" id="GO:0006355">
    <property type="term" value="P:regulation of DNA-templated transcription"/>
    <property type="evidence" value="ECO:0007669"/>
    <property type="project" value="InterPro"/>
</dbReference>
<feature type="region of interest" description="Disordered" evidence="9">
    <location>
        <begin position="26"/>
        <end position="49"/>
    </location>
</feature>
<evidence type="ECO:0000256" key="9">
    <source>
        <dbReference type="SAM" id="MobiDB-lite"/>
    </source>
</evidence>
<evidence type="ECO:0000259" key="10">
    <source>
        <dbReference type="PROSITE" id="PS50158"/>
    </source>
</evidence>
<dbReference type="Pfam" id="PF06507">
    <property type="entry name" value="ARF_AD"/>
    <property type="match status" value="1"/>
</dbReference>